<proteinExistence type="inferred from homology"/>
<dbReference type="Proteomes" id="UP000235023">
    <property type="component" value="Unassembled WGS sequence"/>
</dbReference>
<feature type="domain" description="Fumarylacetoacetase-like C-terminal" evidence="3">
    <location>
        <begin position="83"/>
        <end position="294"/>
    </location>
</feature>
<dbReference type="PANTHER" id="PTHR11820:SF7">
    <property type="entry name" value="ACYLPYRUVASE FAHD1, MITOCHONDRIAL"/>
    <property type="match status" value="1"/>
</dbReference>
<dbReference type="PANTHER" id="PTHR11820">
    <property type="entry name" value="ACYLPYRUVASE"/>
    <property type="match status" value="1"/>
</dbReference>
<accession>A0A2J5HSN2</accession>
<dbReference type="Pfam" id="PF01557">
    <property type="entry name" value="FAA_hydrolase"/>
    <property type="match status" value="1"/>
</dbReference>
<keyword evidence="2" id="KW-0479">Metal-binding</keyword>
<dbReference type="OrthoDB" id="411064at2759"/>
<dbReference type="GO" id="GO:0006107">
    <property type="term" value="P:oxaloacetate metabolic process"/>
    <property type="evidence" value="ECO:0007669"/>
    <property type="project" value="UniProtKB-ARBA"/>
</dbReference>
<dbReference type="SUPFAM" id="SSF56529">
    <property type="entry name" value="FAH"/>
    <property type="match status" value="1"/>
</dbReference>
<dbReference type="InterPro" id="IPR036663">
    <property type="entry name" value="Fumarylacetoacetase_C_sf"/>
</dbReference>
<keyword evidence="5" id="KW-1185">Reference proteome</keyword>
<dbReference type="FunFam" id="3.90.850.10:FF:000002">
    <property type="entry name" value="2-hydroxyhepta-2,4-diene-1,7-dioate isomerase"/>
    <property type="match status" value="1"/>
</dbReference>
<reference evidence="5" key="1">
    <citation type="submission" date="2017-12" db="EMBL/GenBank/DDBJ databases">
        <authorList>
            <consortium name="DOE Joint Genome Institute"/>
            <person name="Mondo S.J."/>
            <person name="Kjaerbolling I."/>
            <person name="Vesth T.C."/>
            <person name="Frisvad J.C."/>
            <person name="Nybo J.L."/>
            <person name="Theobald S."/>
            <person name="Kuo A."/>
            <person name="Bowyer P."/>
            <person name="Matsuda Y."/>
            <person name="Lyhne E.K."/>
            <person name="Kogle M.E."/>
            <person name="Clum A."/>
            <person name="Lipzen A."/>
            <person name="Salamov A."/>
            <person name="Ngan C.Y."/>
            <person name="Daum C."/>
            <person name="Chiniquy J."/>
            <person name="Barry K."/>
            <person name="LaButti K."/>
            <person name="Haridas S."/>
            <person name="Simmons B.A."/>
            <person name="Magnuson J.K."/>
            <person name="Mortensen U.H."/>
            <person name="Larsen T.O."/>
            <person name="Grigoriev I.V."/>
            <person name="Baker S.E."/>
            <person name="Andersen M.R."/>
            <person name="Nordberg H.P."/>
            <person name="Cantor M.N."/>
            <person name="Hua S.X."/>
        </authorList>
    </citation>
    <scope>NUCLEOTIDE SEQUENCE [LARGE SCALE GENOMIC DNA]</scope>
    <source>
        <strain evidence="5">IBT 19404</strain>
    </source>
</reference>
<evidence type="ECO:0000259" key="3">
    <source>
        <dbReference type="Pfam" id="PF01557"/>
    </source>
</evidence>
<gene>
    <name evidence="4" type="ORF">BDW42DRAFT_171255</name>
</gene>
<dbReference type="EMBL" id="KZ559549">
    <property type="protein sequence ID" value="PLN80310.1"/>
    <property type="molecule type" value="Genomic_DNA"/>
</dbReference>
<evidence type="ECO:0000313" key="5">
    <source>
        <dbReference type="Proteomes" id="UP000235023"/>
    </source>
</evidence>
<comment type="similarity">
    <text evidence="1">Belongs to the FAH family.</text>
</comment>
<dbReference type="GO" id="GO:0046872">
    <property type="term" value="F:metal ion binding"/>
    <property type="evidence" value="ECO:0007669"/>
    <property type="project" value="UniProtKB-KW"/>
</dbReference>
<dbReference type="GO" id="GO:0018773">
    <property type="term" value="F:acetylpyruvate hydrolase activity"/>
    <property type="evidence" value="ECO:0007669"/>
    <property type="project" value="TreeGrafter"/>
</dbReference>
<evidence type="ECO:0000256" key="1">
    <source>
        <dbReference type="ARBA" id="ARBA00010211"/>
    </source>
</evidence>
<protein>
    <recommendedName>
        <fullName evidence="3">Fumarylacetoacetase-like C-terminal domain-containing protein</fullName>
    </recommendedName>
</protein>
<sequence length="295" mass="31485">MSKIASTFSRLVRFTPKSNPAKTLIGEPTDPQIDVGLALYQGKDVSVRPFSGHSVLNPGQKSETTETIGRLLSPLAQSEVGSIRCIGLNYASHAAEMKLAIPDVPTLFMKPSTSLADPWPAPTVLPKLTQVDNTGDYESEMAVVIGRDAKDVSEADALDYVLGYTAANDVSSRTSQMNQSQWCFSKGFDGACPIGPVIVSAAYFPDASKFHIRGLKNGRTMQDCPLTDLIFSVPKLISFLSQGTTLPAGTIILTGTPPGVGAAKNPKEFLKAGDDFAVELLPHVGTLITKMENQV</sequence>
<organism evidence="4 5">
    <name type="scientific">Aspergillus taichungensis</name>
    <dbReference type="NCBI Taxonomy" id="482145"/>
    <lineage>
        <taxon>Eukaryota</taxon>
        <taxon>Fungi</taxon>
        <taxon>Dikarya</taxon>
        <taxon>Ascomycota</taxon>
        <taxon>Pezizomycotina</taxon>
        <taxon>Eurotiomycetes</taxon>
        <taxon>Eurotiomycetidae</taxon>
        <taxon>Eurotiales</taxon>
        <taxon>Aspergillaceae</taxon>
        <taxon>Aspergillus</taxon>
        <taxon>Aspergillus subgen. Circumdati</taxon>
    </lineage>
</organism>
<name>A0A2J5HSN2_9EURO</name>
<dbReference type="InterPro" id="IPR011234">
    <property type="entry name" value="Fumarylacetoacetase-like_C"/>
</dbReference>
<evidence type="ECO:0000313" key="4">
    <source>
        <dbReference type="EMBL" id="PLN80310.1"/>
    </source>
</evidence>
<evidence type="ECO:0000256" key="2">
    <source>
        <dbReference type="ARBA" id="ARBA00022723"/>
    </source>
</evidence>
<dbReference type="Gene3D" id="3.90.850.10">
    <property type="entry name" value="Fumarylacetoacetase-like, C-terminal domain"/>
    <property type="match status" value="1"/>
</dbReference>
<dbReference type="GO" id="GO:0050163">
    <property type="term" value="F:oxaloacetate tautomerase activity"/>
    <property type="evidence" value="ECO:0007669"/>
    <property type="project" value="UniProtKB-ARBA"/>
</dbReference>
<dbReference type="AlphaFoldDB" id="A0A2J5HSN2"/>